<dbReference type="Gene3D" id="3.10.20.30">
    <property type="match status" value="1"/>
</dbReference>
<proteinExistence type="predicted"/>
<evidence type="ECO:0000256" key="5">
    <source>
        <dbReference type="ARBA" id="ARBA00023014"/>
    </source>
</evidence>
<keyword evidence="5" id="KW-0411">Iron-sulfur</keyword>
<organism evidence="7 8">
    <name type="scientific">Undibacterium hunanense</name>
    <dbReference type="NCBI Taxonomy" id="2762292"/>
    <lineage>
        <taxon>Bacteria</taxon>
        <taxon>Pseudomonadati</taxon>
        <taxon>Pseudomonadota</taxon>
        <taxon>Betaproteobacteria</taxon>
        <taxon>Burkholderiales</taxon>
        <taxon>Oxalobacteraceae</taxon>
        <taxon>Undibacterium</taxon>
    </lineage>
</organism>
<dbReference type="PANTHER" id="PTHR44379">
    <property type="entry name" value="OXIDOREDUCTASE WITH IRON-SULFUR SUBUNIT"/>
    <property type="match status" value="1"/>
</dbReference>
<evidence type="ECO:0000259" key="6">
    <source>
        <dbReference type="PROSITE" id="PS51085"/>
    </source>
</evidence>
<evidence type="ECO:0000256" key="3">
    <source>
        <dbReference type="ARBA" id="ARBA00023002"/>
    </source>
</evidence>
<dbReference type="SUPFAM" id="SSF47741">
    <property type="entry name" value="CO dehydrogenase ISP C-domain like"/>
    <property type="match status" value="1"/>
</dbReference>
<dbReference type="InterPro" id="IPR006058">
    <property type="entry name" value="2Fe2S_fd_BS"/>
</dbReference>
<dbReference type="EMBL" id="JACOGF010000005">
    <property type="protein sequence ID" value="MBC3918088.1"/>
    <property type="molecule type" value="Genomic_DNA"/>
</dbReference>
<dbReference type="InterPro" id="IPR036010">
    <property type="entry name" value="2Fe-2S_ferredoxin-like_sf"/>
</dbReference>
<dbReference type="CDD" id="cd00207">
    <property type="entry name" value="fer2"/>
    <property type="match status" value="1"/>
</dbReference>
<gene>
    <name evidence="7" type="ORF">H8L32_11420</name>
</gene>
<accession>A0ABR6ZQE7</accession>
<name>A0ABR6ZQE7_9BURK</name>
<keyword evidence="3" id="KW-0560">Oxidoreductase</keyword>
<dbReference type="PROSITE" id="PS51085">
    <property type="entry name" value="2FE2S_FER_2"/>
    <property type="match status" value="1"/>
</dbReference>
<evidence type="ECO:0000256" key="1">
    <source>
        <dbReference type="ARBA" id="ARBA00022714"/>
    </source>
</evidence>
<dbReference type="InterPro" id="IPR051452">
    <property type="entry name" value="Diverse_Oxidoreductases"/>
</dbReference>
<dbReference type="InterPro" id="IPR012675">
    <property type="entry name" value="Beta-grasp_dom_sf"/>
</dbReference>
<reference evidence="7 8" key="1">
    <citation type="submission" date="2020-08" db="EMBL/GenBank/DDBJ databases">
        <title>Novel species isolated from subtropical streams in China.</title>
        <authorList>
            <person name="Lu H."/>
        </authorList>
    </citation>
    <scope>NUCLEOTIDE SEQUENCE [LARGE SCALE GENOMIC DNA]</scope>
    <source>
        <strain evidence="7 8">CY18W</strain>
    </source>
</reference>
<dbReference type="SUPFAM" id="SSF54292">
    <property type="entry name" value="2Fe-2S ferredoxin-like"/>
    <property type="match status" value="1"/>
</dbReference>
<evidence type="ECO:0000256" key="4">
    <source>
        <dbReference type="ARBA" id="ARBA00023004"/>
    </source>
</evidence>
<keyword evidence="1" id="KW-0001">2Fe-2S</keyword>
<keyword evidence="2" id="KW-0479">Metal-binding</keyword>
<dbReference type="PROSITE" id="PS00197">
    <property type="entry name" value="2FE2S_FER_1"/>
    <property type="match status" value="1"/>
</dbReference>
<keyword evidence="8" id="KW-1185">Reference proteome</keyword>
<dbReference type="InterPro" id="IPR036884">
    <property type="entry name" value="2Fe-2S-bd_dom_sf"/>
</dbReference>
<dbReference type="InterPro" id="IPR001041">
    <property type="entry name" value="2Fe-2S_ferredoxin-type"/>
</dbReference>
<evidence type="ECO:0000256" key="2">
    <source>
        <dbReference type="ARBA" id="ARBA00022723"/>
    </source>
</evidence>
<protein>
    <submittedName>
        <fullName evidence="7">(2Fe-2S)-binding protein</fullName>
    </submittedName>
</protein>
<evidence type="ECO:0000313" key="8">
    <source>
        <dbReference type="Proteomes" id="UP000650424"/>
    </source>
</evidence>
<dbReference type="RefSeq" id="WP_186947366.1">
    <property type="nucleotide sequence ID" value="NZ_JACOGF010000005.1"/>
</dbReference>
<dbReference type="Pfam" id="PF00111">
    <property type="entry name" value="Fer2"/>
    <property type="match status" value="1"/>
</dbReference>
<dbReference type="Pfam" id="PF01799">
    <property type="entry name" value="Fer2_2"/>
    <property type="match status" value="1"/>
</dbReference>
<comment type="caution">
    <text evidence="7">The sequence shown here is derived from an EMBL/GenBank/DDBJ whole genome shotgun (WGS) entry which is preliminary data.</text>
</comment>
<evidence type="ECO:0000313" key="7">
    <source>
        <dbReference type="EMBL" id="MBC3918088.1"/>
    </source>
</evidence>
<dbReference type="Gene3D" id="1.10.150.120">
    <property type="entry name" value="[2Fe-2S]-binding domain"/>
    <property type="match status" value="1"/>
</dbReference>
<dbReference type="InterPro" id="IPR002888">
    <property type="entry name" value="2Fe-2S-bd"/>
</dbReference>
<sequence>MSKYSLNINGKIQAVDLAPDTPLLWALRDSLNLVGTKYGCGAGQCGACTVQINGVPTRSCLMPVSALAKQKITTIEGLDSKAMHPLQQAWQELDVPQCGYCQAGQIMTAAALLKDKPHPTDADIDAAMSGNLCRCASYIRIRAGIHRAAELANGKKKA</sequence>
<keyword evidence="4" id="KW-0408">Iron</keyword>
<dbReference type="Proteomes" id="UP000650424">
    <property type="component" value="Unassembled WGS sequence"/>
</dbReference>
<feature type="domain" description="2Fe-2S ferredoxin-type" evidence="6">
    <location>
        <begin position="2"/>
        <end position="78"/>
    </location>
</feature>
<dbReference type="PANTHER" id="PTHR44379:SF2">
    <property type="entry name" value="BLR6218 PROTEIN"/>
    <property type="match status" value="1"/>
</dbReference>